<dbReference type="OrthoDB" id="448427at2759"/>
<evidence type="ECO:0000256" key="1">
    <source>
        <dbReference type="ARBA" id="ARBA00004141"/>
    </source>
</evidence>
<feature type="repeat" description="Solcar" evidence="8">
    <location>
        <begin position="9"/>
        <end position="89"/>
    </location>
</feature>
<dbReference type="InterPro" id="IPR050391">
    <property type="entry name" value="Mito_Metabolite_Transporter"/>
</dbReference>
<feature type="repeat" description="Solcar" evidence="8">
    <location>
        <begin position="193"/>
        <end position="277"/>
    </location>
</feature>
<dbReference type="GO" id="GO:0016020">
    <property type="term" value="C:membrane"/>
    <property type="evidence" value="ECO:0007669"/>
    <property type="project" value="UniProtKB-SubCell"/>
</dbReference>
<keyword evidence="6" id="KW-1133">Transmembrane helix</keyword>
<dbReference type="Gene3D" id="1.50.40.10">
    <property type="entry name" value="Mitochondrial carrier domain"/>
    <property type="match status" value="1"/>
</dbReference>
<accession>A0A9P0G6A5</accession>
<dbReference type="Proteomes" id="UP001153636">
    <property type="component" value="Chromosome 11"/>
</dbReference>
<gene>
    <name evidence="10" type="ORF">PSYICH_LOCUS2597</name>
</gene>
<keyword evidence="3 9" id="KW-0813">Transport</keyword>
<evidence type="ECO:0000256" key="4">
    <source>
        <dbReference type="ARBA" id="ARBA00022692"/>
    </source>
</evidence>
<protein>
    <recommendedName>
        <fullName evidence="12">Mitochondrial dicarboxylate carrier</fullName>
    </recommendedName>
</protein>
<evidence type="ECO:0000256" key="2">
    <source>
        <dbReference type="ARBA" id="ARBA00006375"/>
    </source>
</evidence>
<evidence type="ECO:0000256" key="7">
    <source>
        <dbReference type="ARBA" id="ARBA00023136"/>
    </source>
</evidence>
<reference evidence="10" key="1">
    <citation type="submission" date="2022-01" db="EMBL/GenBank/DDBJ databases">
        <authorList>
            <person name="King R."/>
        </authorList>
    </citation>
    <scope>NUCLEOTIDE SEQUENCE</scope>
</reference>
<keyword evidence="4 8" id="KW-0812">Transmembrane</keyword>
<evidence type="ECO:0000256" key="9">
    <source>
        <dbReference type="RuleBase" id="RU000488"/>
    </source>
</evidence>
<evidence type="ECO:0000313" key="11">
    <source>
        <dbReference type="Proteomes" id="UP001153636"/>
    </source>
</evidence>
<dbReference type="EMBL" id="OV651823">
    <property type="protein sequence ID" value="CAH1101493.1"/>
    <property type="molecule type" value="Genomic_DNA"/>
</dbReference>
<evidence type="ECO:0000256" key="3">
    <source>
        <dbReference type="ARBA" id="ARBA00022448"/>
    </source>
</evidence>
<evidence type="ECO:0000256" key="6">
    <source>
        <dbReference type="ARBA" id="ARBA00022989"/>
    </source>
</evidence>
<keyword evidence="5" id="KW-0677">Repeat</keyword>
<name>A0A9P0G6A5_9CUCU</name>
<evidence type="ECO:0008006" key="12">
    <source>
        <dbReference type="Google" id="ProtNLM"/>
    </source>
</evidence>
<dbReference type="PROSITE" id="PS50920">
    <property type="entry name" value="SOLCAR"/>
    <property type="match status" value="3"/>
</dbReference>
<keyword evidence="7 8" id="KW-0472">Membrane</keyword>
<comment type="subcellular location">
    <subcellularLocation>
        <location evidence="1">Membrane</location>
        <topology evidence="1">Multi-pass membrane protein</topology>
    </subcellularLocation>
</comment>
<dbReference type="InterPro" id="IPR002067">
    <property type="entry name" value="MCP"/>
</dbReference>
<comment type="similarity">
    <text evidence="2 9">Belongs to the mitochondrial carrier (TC 2.A.29) family.</text>
</comment>
<dbReference type="InterPro" id="IPR018108">
    <property type="entry name" value="MCP_transmembrane"/>
</dbReference>
<dbReference type="PANTHER" id="PTHR45618">
    <property type="entry name" value="MITOCHONDRIAL DICARBOXYLATE CARRIER-RELATED"/>
    <property type="match status" value="1"/>
</dbReference>
<dbReference type="GO" id="GO:0055085">
    <property type="term" value="P:transmembrane transport"/>
    <property type="evidence" value="ECO:0007669"/>
    <property type="project" value="InterPro"/>
</dbReference>
<dbReference type="AlphaFoldDB" id="A0A9P0G6A5"/>
<feature type="repeat" description="Solcar" evidence="8">
    <location>
        <begin position="93"/>
        <end position="184"/>
    </location>
</feature>
<evidence type="ECO:0000256" key="5">
    <source>
        <dbReference type="ARBA" id="ARBA00022737"/>
    </source>
</evidence>
<proteinExistence type="inferred from homology"/>
<dbReference type="SUPFAM" id="SSF103506">
    <property type="entry name" value="Mitochondrial carrier"/>
    <property type="match status" value="1"/>
</dbReference>
<dbReference type="PRINTS" id="PR00926">
    <property type="entry name" value="MITOCARRIER"/>
</dbReference>
<sequence>MSIEIKKFPRWYFGGLAAASAVCVTHPLDLVKVHLQTHKGEPITLRQMFVTIVKNEGFLALYNGISASIFRQLTYSTTRFAIYDYAKVNIDMTNFTTKMAVAAVGGAIGGWVGAPADLVNVRLQNDMRIPKDQRRNYKHAFDGLYQVIKTEGLPRLFTGSSTASMRAGVLTVGQIAVYDQSKFLLLRSGMFQDNVVTHLAASFIAGIAVTIMTQPLDVLKTRLMNAKEGEFAGITQCVVYTSKEGPLAFYKGTIPAAVRNIPNTVITFIIYEQMTKYFGYIPKFK</sequence>
<organism evidence="10 11">
    <name type="scientific">Psylliodes chrysocephalus</name>
    <dbReference type="NCBI Taxonomy" id="3402493"/>
    <lineage>
        <taxon>Eukaryota</taxon>
        <taxon>Metazoa</taxon>
        <taxon>Ecdysozoa</taxon>
        <taxon>Arthropoda</taxon>
        <taxon>Hexapoda</taxon>
        <taxon>Insecta</taxon>
        <taxon>Pterygota</taxon>
        <taxon>Neoptera</taxon>
        <taxon>Endopterygota</taxon>
        <taxon>Coleoptera</taxon>
        <taxon>Polyphaga</taxon>
        <taxon>Cucujiformia</taxon>
        <taxon>Chrysomeloidea</taxon>
        <taxon>Chrysomelidae</taxon>
        <taxon>Galerucinae</taxon>
        <taxon>Alticini</taxon>
        <taxon>Psylliodes</taxon>
    </lineage>
</organism>
<keyword evidence="11" id="KW-1185">Reference proteome</keyword>
<evidence type="ECO:0000256" key="8">
    <source>
        <dbReference type="PROSITE-ProRule" id="PRU00282"/>
    </source>
</evidence>
<dbReference type="InterPro" id="IPR023395">
    <property type="entry name" value="MCP_dom_sf"/>
</dbReference>
<dbReference type="Pfam" id="PF00153">
    <property type="entry name" value="Mito_carr"/>
    <property type="match status" value="3"/>
</dbReference>
<evidence type="ECO:0000313" key="10">
    <source>
        <dbReference type="EMBL" id="CAH1101493.1"/>
    </source>
</evidence>